<evidence type="ECO:0000313" key="7">
    <source>
        <dbReference type="Proteomes" id="UP000602198"/>
    </source>
</evidence>
<reference evidence="6 7" key="1">
    <citation type="submission" date="2021-01" db="EMBL/GenBank/DDBJ databases">
        <title>WGS of actinomycetes isolated from Thailand.</title>
        <authorList>
            <person name="Thawai C."/>
        </authorList>
    </citation>
    <scope>NUCLEOTIDE SEQUENCE [LARGE SCALE GENOMIC DNA]</scope>
    <source>
        <strain evidence="6 7">LPG 2</strain>
    </source>
</reference>
<proteinExistence type="inferred from homology"/>
<dbReference type="EMBL" id="JAERRJ010000007">
    <property type="protein sequence ID" value="MBL1076457.1"/>
    <property type="molecule type" value="Genomic_DNA"/>
</dbReference>
<dbReference type="InterPro" id="IPR027417">
    <property type="entry name" value="P-loop_NTPase"/>
</dbReference>
<dbReference type="Pfam" id="PF00005">
    <property type="entry name" value="ABC_tran"/>
    <property type="match status" value="1"/>
</dbReference>
<dbReference type="SUPFAM" id="SSF52540">
    <property type="entry name" value="P-loop containing nucleoside triphosphate hydrolases"/>
    <property type="match status" value="1"/>
</dbReference>
<accession>A0ABS1M739</accession>
<evidence type="ECO:0000313" key="6">
    <source>
        <dbReference type="EMBL" id="MBL1076457.1"/>
    </source>
</evidence>
<dbReference type="Proteomes" id="UP000602198">
    <property type="component" value="Unassembled WGS sequence"/>
</dbReference>
<dbReference type="PROSITE" id="PS00211">
    <property type="entry name" value="ABC_TRANSPORTER_1"/>
    <property type="match status" value="1"/>
</dbReference>
<keyword evidence="2" id="KW-0813">Transport</keyword>
<feature type="domain" description="ABC transporter" evidence="5">
    <location>
        <begin position="14"/>
        <end position="239"/>
    </location>
</feature>
<dbReference type="InterPro" id="IPR017871">
    <property type="entry name" value="ABC_transporter-like_CS"/>
</dbReference>
<dbReference type="SMART" id="SM00382">
    <property type="entry name" value="AAA"/>
    <property type="match status" value="1"/>
</dbReference>
<dbReference type="PROSITE" id="PS50893">
    <property type="entry name" value="ABC_TRANSPORTER_2"/>
    <property type="match status" value="1"/>
</dbReference>
<evidence type="ECO:0000259" key="5">
    <source>
        <dbReference type="PROSITE" id="PS50893"/>
    </source>
</evidence>
<name>A0ABS1M739_9NOCA</name>
<gene>
    <name evidence="6" type="ORF">JK358_18830</name>
</gene>
<evidence type="ECO:0000256" key="1">
    <source>
        <dbReference type="ARBA" id="ARBA00005417"/>
    </source>
</evidence>
<dbReference type="InterPro" id="IPR003593">
    <property type="entry name" value="AAA+_ATPase"/>
</dbReference>
<comment type="similarity">
    <text evidence="1">Belongs to the ABC transporter superfamily.</text>
</comment>
<organism evidence="6 7">
    <name type="scientific">Nocardia acididurans</name>
    <dbReference type="NCBI Taxonomy" id="2802282"/>
    <lineage>
        <taxon>Bacteria</taxon>
        <taxon>Bacillati</taxon>
        <taxon>Actinomycetota</taxon>
        <taxon>Actinomycetes</taxon>
        <taxon>Mycobacteriales</taxon>
        <taxon>Nocardiaceae</taxon>
        <taxon>Nocardia</taxon>
    </lineage>
</organism>
<dbReference type="GO" id="GO:0005524">
    <property type="term" value="F:ATP binding"/>
    <property type="evidence" value="ECO:0007669"/>
    <property type="project" value="UniProtKB-KW"/>
</dbReference>
<evidence type="ECO:0000256" key="2">
    <source>
        <dbReference type="ARBA" id="ARBA00022448"/>
    </source>
</evidence>
<dbReference type="Gene3D" id="3.40.50.300">
    <property type="entry name" value="P-loop containing nucleotide triphosphate hydrolases"/>
    <property type="match status" value="1"/>
</dbReference>
<sequence length="313" mass="33459">MCGYPARTYGRIVIDAQGLTKHYGRTAAVDEVSFRVGPGRVTGFLGPNGSGKSTTMRLILGLDTPTRGTVTVGGLRFRDLARSLHVVGAVLDAGDVLAGRTAAAHLAMLAAGNGIRRQRVDEVLGVVGLADVSGRRVGGFSLGMRQRLGIAAALLGDPGVLILDEPMNGLDTEGIRWIRRLLRSMADEGRTVLLSSHLMSEMELVADHLLVIGAGRLLADEPIGEFVSRRGESVVRVRGERLNVLSAVLGARADIHGEIGVVRGVSAREIGRLALEHAIVLEELTPVQASVEDVFTELVAAHQQYRHQHWENA</sequence>
<dbReference type="PANTHER" id="PTHR43335">
    <property type="entry name" value="ABC TRANSPORTER, ATP-BINDING PROTEIN"/>
    <property type="match status" value="1"/>
</dbReference>
<dbReference type="InterPro" id="IPR003439">
    <property type="entry name" value="ABC_transporter-like_ATP-bd"/>
</dbReference>
<evidence type="ECO:0000256" key="3">
    <source>
        <dbReference type="ARBA" id="ARBA00022741"/>
    </source>
</evidence>
<protein>
    <submittedName>
        <fullName evidence="6">ATP-binding cassette domain-containing protein</fullName>
    </submittedName>
</protein>
<dbReference type="PANTHER" id="PTHR43335:SF4">
    <property type="entry name" value="ABC TRANSPORTER, ATP-BINDING PROTEIN"/>
    <property type="match status" value="1"/>
</dbReference>
<keyword evidence="7" id="KW-1185">Reference proteome</keyword>
<keyword evidence="4 6" id="KW-0067">ATP-binding</keyword>
<evidence type="ECO:0000256" key="4">
    <source>
        <dbReference type="ARBA" id="ARBA00022840"/>
    </source>
</evidence>
<comment type="caution">
    <text evidence="6">The sequence shown here is derived from an EMBL/GenBank/DDBJ whole genome shotgun (WGS) entry which is preliminary data.</text>
</comment>
<keyword evidence="3" id="KW-0547">Nucleotide-binding</keyword>